<keyword evidence="1" id="KW-0808">Transferase</keyword>
<dbReference type="RefSeq" id="WP_358356064.1">
    <property type="nucleotide sequence ID" value="NZ_JBEZFP010000053.1"/>
</dbReference>
<dbReference type="Pfam" id="PF13581">
    <property type="entry name" value="HATPase_c_2"/>
    <property type="match status" value="1"/>
</dbReference>
<reference evidence="3 4" key="1">
    <citation type="submission" date="2024-06" db="EMBL/GenBank/DDBJ databases">
        <title>The Natural Products Discovery Center: Release of the First 8490 Sequenced Strains for Exploring Actinobacteria Biosynthetic Diversity.</title>
        <authorList>
            <person name="Kalkreuter E."/>
            <person name="Kautsar S.A."/>
            <person name="Yang D."/>
            <person name="Bader C.D."/>
            <person name="Teijaro C.N."/>
            <person name="Fluegel L."/>
            <person name="Davis C.M."/>
            <person name="Simpson J.R."/>
            <person name="Lauterbach L."/>
            <person name="Steele A.D."/>
            <person name="Gui C."/>
            <person name="Meng S."/>
            <person name="Li G."/>
            <person name="Viehrig K."/>
            <person name="Ye F."/>
            <person name="Su P."/>
            <person name="Kiefer A.F."/>
            <person name="Nichols A."/>
            <person name="Cepeda A.J."/>
            <person name="Yan W."/>
            <person name="Fan B."/>
            <person name="Jiang Y."/>
            <person name="Adhikari A."/>
            <person name="Zheng C.-J."/>
            <person name="Schuster L."/>
            <person name="Cowan T.M."/>
            <person name="Smanski M.J."/>
            <person name="Chevrette M.G."/>
            <person name="De Carvalho L.P.S."/>
            <person name="Shen B."/>
        </authorList>
    </citation>
    <scope>NUCLEOTIDE SEQUENCE [LARGE SCALE GENOMIC DNA]</scope>
    <source>
        <strain evidence="3 4">NPDC048946</strain>
    </source>
</reference>
<dbReference type="EMBL" id="JBEZFP010000053">
    <property type="protein sequence ID" value="MEU8135926.1"/>
    <property type="molecule type" value="Genomic_DNA"/>
</dbReference>
<comment type="caution">
    <text evidence="3">The sequence shown here is derived from an EMBL/GenBank/DDBJ whole genome shotgun (WGS) entry which is preliminary data.</text>
</comment>
<keyword evidence="1" id="KW-0723">Serine/threonine-protein kinase</keyword>
<evidence type="ECO:0000259" key="2">
    <source>
        <dbReference type="Pfam" id="PF13581"/>
    </source>
</evidence>
<sequence>MVFRLRLPCESRAVAAARGTITNVAGLLGVDQDVATLVASELVTNAVRHASTGDGMVLSVYANRACWFVEVVDHAPTLVPQLPHGDSCFANLTDDATSGRGLPLIVLLGGTLEVHSVGQGRKAVSATLDYEPGI</sequence>
<keyword evidence="4" id="KW-1185">Reference proteome</keyword>
<dbReference type="PANTHER" id="PTHR35526">
    <property type="entry name" value="ANTI-SIGMA-F FACTOR RSBW-RELATED"/>
    <property type="match status" value="1"/>
</dbReference>
<dbReference type="InterPro" id="IPR003594">
    <property type="entry name" value="HATPase_dom"/>
</dbReference>
<organism evidence="3 4">
    <name type="scientific">Streptodolium elevatio</name>
    <dbReference type="NCBI Taxonomy" id="3157996"/>
    <lineage>
        <taxon>Bacteria</taxon>
        <taxon>Bacillati</taxon>
        <taxon>Actinomycetota</taxon>
        <taxon>Actinomycetes</taxon>
        <taxon>Kitasatosporales</taxon>
        <taxon>Streptomycetaceae</taxon>
        <taxon>Streptodolium</taxon>
    </lineage>
</organism>
<evidence type="ECO:0000313" key="3">
    <source>
        <dbReference type="EMBL" id="MEU8135926.1"/>
    </source>
</evidence>
<keyword evidence="3" id="KW-0067">ATP-binding</keyword>
<feature type="domain" description="Histidine kinase/HSP90-like ATPase" evidence="2">
    <location>
        <begin position="10"/>
        <end position="124"/>
    </location>
</feature>
<evidence type="ECO:0000313" key="4">
    <source>
        <dbReference type="Proteomes" id="UP001551482"/>
    </source>
</evidence>
<dbReference type="SUPFAM" id="SSF55874">
    <property type="entry name" value="ATPase domain of HSP90 chaperone/DNA topoisomerase II/histidine kinase"/>
    <property type="match status" value="1"/>
</dbReference>
<name>A0ABV3DJK3_9ACTN</name>
<proteinExistence type="predicted"/>
<evidence type="ECO:0000256" key="1">
    <source>
        <dbReference type="ARBA" id="ARBA00022527"/>
    </source>
</evidence>
<keyword evidence="3" id="KW-0547">Nucleotide-binding</keyword>
<dbReference type="PANTHER" id="PTHR35526:SF3">
    <property type="entry name" value="ANTI-SIGMA-F FACTOR RSBW"/>
    <property type="match status" value="1"/>
</dbReference>
<dbReference type="GO" id="GO:0005524">
    <property type="term" value="F:ATP binding"/>
    <property type="evidence" value="ECO:0007669"/>
    <property type="project" value="UniProtKB-KW"/>
</dbReference>
<dbReference type="CDD" id="cd16936">
    <property type="entry name" value="HATPase_RsbW-like"/>
    <property type="match status" value="1"/>
</dbReference>
<keyword evidence="1" id="KW-0418">Kinase</keyword>
<accession>A0ABV3DJK3</accession>
<dbReference type="InterPro" id="IPR036890">
    <property type="entry name" value="HATPase_C_sf"/>
</dbReference>
<protein>
    <submittedName>
        <fullName evidence="3">ATP-binding protein</fullName>
    </submittedName>
</protein>
<dbReference type="Gene3D" id="3.30.565.10">
    <property type="entry name" value="Histidine kinase-like ATPase, C-terminal domain"/>
    <property type="match status" value="1"/>
</dbReference>
<dbReference type="Proteomes" id="UP001551482">
    <property type="component" value="Unassembled WGS sequence"/>
</dbReference>
<gene>
    <name evidence="3" type="ORF">AB0C36_20715</name>
</gene>
<dbReference type="InterPro" id="IPR050267">
    <property type="entry name" value="Anti-sigma-factor_SerPK"/>
</dbReference>